<dbReference type="InterPro" id="IPR003594">
    <property type="entry name" value="HATPase_dom"/>
</dbReference>
<sequence length="173" mass="17930">MVGHHRQWPITDDLATLRENIQRYARGAGLTGTRLDDLVIAVNEAAINVLEHGGGTGTISMWHEAGTLAVDVVDEAGLLRPGAVPGERPAGQSDRGYGLWLMGVLCDDVDIEQVPGCSRIRLSIRLPAPGPSSNGSASAEADDKAGESGEATGGFEPAVAAPPALDDSAGRVR</sequence>
<name>A0ABQ4GBX7_9ACTN</name>
<accession>A0ABQ4GBX7</accession>
<keyword evidence="1" id="KW-0418">Kinase</keyword>
<dbReference type="RefSeq" id="WP_204061498.1">
    <property type="nucleotide sequence ID" value="NZ_BAAAGP010000053.1"/>
</dbReference>
<feature type="region of interest" description="Disordered" evidence="2">
    <location>
        <begin position="128"/>
        <end position="173"/>
    </location>
</feature>
<evidence type="ECO:0000313" key="4">
    <source>
        <dbReference type="EMBL" id="GIH44511.1"/>
    </source>
</evidence>
<feature type="domain" description="Histidine kinase/HSP90-like ATPase" evidence="3">
    <location>
        <begin position="12"/>
        <end position="123"/>
    </location>
</feature>
<dbReference type="Proteomes" id="UP000603904">
    <property type="component" value="Unassembled WGS sequence"/>
</dbReference>
<evidence type="ECO:0000256" key="2">
    <source>
        <dbReference type="SAM" id="MobiDB-lite"/>
    </source>
</evidence>
<protein>
    <recommendedName>
        <fullName evidence="3">Histidine kinase/HSP90-like ATPase domain-containing protein</fullName>
    </recommendedName>
</protein>
<dbReference type="EMBL" id="BOOC01000061">
    <property type="protein sequence ID" value="GIH44511.1"/>
    <property type="molecule type" value="Genomic_DNA"/>
</dbReference>
<evidence type="ECO:0000256" key="1">
    <source>
        <dbReference type="ARBA" id="ARBA00022527"/>
    </source>
</evidence>
<comment type="caution">
    <text evidence="4">The sequence shown here is derived from an EMBL/GenBank/DDBJ whole genome shotgun (WGS) entry which is preliminary data.</text>
</comment>
<gene>
    <name evidence="4" type="ORF">Mco01_75110</name>
</gene>
<evidence type="ECO:0000259" key="3">
    <source>
        <dbReference type="Pfam" id="PF13581"/>
    </source>
</evidence>
<dbReference type="PANTHER" id="PTHR35526:SF3">
    <property type="entry name" value="ANTI-SIGMA-F FACTOR RSBW"/>
    <property type="match status" value="1"/>
</dbReference>
<dbReference type="PANTHER" id="PTHR35526">
    <property type="entry name" value="ANTI-SIGMA-F FACTOR RSBW-RELATED"/>
    <property type="match status" value="1"/>
</dbReference>
<dbReference type="CDD" id="cd16936">
    <property type="entry name" value="HATPase_RsbW-like"/>
    <property type="match status" value="1"/>
</dbReference>
<keyword evidence="5" id="KW-1185">Reference proteome</keyword>
<organism evidence="4 5">
    <name type="scientific">Microbispora corallina</name>
    <dbReference type="NCBI Taxonomy" id="83302"/>
    <lineage>
        <taxon>Bacteria</taxon>
        <taxon>Bacillati</taxon>
        <taxon>Actinomycetota</taxon>
        <taxon>Actinomycetes</taxon>
        <taxon>Streptosporangiales</taxon>
        <taxon>Streptosporangiaceae</taxon>
        <taxon>Microbispora</taxon>
    </lineage>
</organism>
<dbReference type="InterPro" id="IPR036890">
    <property type="entry name" value="HATPase_C_sf"/>
</dbReference>
<keyword evidence="1" id="KW-0808">Transferase</keyword>
<reference evidence="4 5" key="1">
    <citation type="submission" date="2021-01" db="EMBL/GenBank/DDBJ databases">
        <title>Whole genome shotgun sequence of Microbispora corallina NBRC 16416.</title>
        <authorList>
            <person name="Komaki H."/>
            <person name="Tamura T."/>
        </authorList>
    </citation>
    <scope>NUCLEOTIDE SEQUENCE [LARGE SCALE GENOMIC DNA]</scope>
    <source>
        <strain evidence="4 5">NBRC 16416</strain>
    </source>
</reference>
<evidence type="ECO:0000313" key="5">
    <source>
        <dbReference type="Proteomes" id="UP000603904"/>
    </source>
</evidence>
<dbReference type="InterPro" id="IPR050267">
    <property type="entry name" value="Anti-sigma-factor_SerPK"/>
</dbReference>
<dbReference type="Gene3D" id="3.30.565.10">
    <property type="entry name" value="Histidine kinase-like ATPase, C-terminal domain"/>
    <property type="match status" value="1"/>
</dbReference>
<proteinExistence type="predicted"/>
<dbReference type="Pfam" id="PF13581">
    <property type="entry name" value="HATPase_c_2"/>
    <property type="match status" value="1"/>
</dbReference>
<keyword evidence="1" id="KW-0723">Serine/threonine-protein kinase</keyword>